<dbReference type="RefSeq" id="XP_072794731.1">
    <property type="nucleotide sequence ID" value="XM_072938630.1"/>
</dbReference>
<accession>A0ABM5BEA5</accession>
<gene>
    <name evidence="2" type="primary">LOC116279559</name>
</gene>
<protein>
    <submittedName>
        <fullName evidence="2">Trafficking protein particle complex subunit 9-like isoform X2</fullName>
    </submittedName>
</protein>
<proteinExistence type="predicted"/>
<dbReference type="Proteomes" id="UP001652581">
    <property type="component" value="Chromosome 16"/>
</dbReference>
<evidence type="ECO:0000313" key="1">
    <source>
        <dbReference type="Proteomes" id="UP001652581"/>
    </source>
</evidence>
<organism evidence="1 2">
    <name type="scientific">Vicugna pacos</name>
    <name type="common">Alpaca</name>
    <name type="synonym">Lama pacos</name>
    <dbReference type="NCBI Taxonomy" id="30538"/>
    <lineage>
        <taxon>Eukaryota</taxon>
        <taxon>Metazoa</taxon>
        <taxon>Chordata</taxon>
        <taxon>Craniata</taxon>
        <taxon>Vertebrata</taxon>
        <taxon>Euteleostomi</taxon>
        <taxon>Mammalia</taxon>
        <taxon>Eutheria</taxon>
        <taxon>Laurasiatheria</taxon>
        <taxon>Artiodactyla</taxon>
        <taxon>Tylopoda</taxon>
        <taxon>Camelidae</taxon>
        <taxon>Vicugna</taxon>
    </lineage>
</organism>
<sequence>MLKSKWLDRALNKSGNKMLHLCTLFEKKDFMGLDTDSRTSPGHMWGLCLQAGMLQDSLIHHHYVVELLQSVNDFLWLGEVGLFSAIQPWQMLWWSACW</sequence>
<reference evidence="2" key="1">
    <citation type="submission" date="2025-08" db="UniProtKB">
        <authorList>
            <consortium name="RefSeq"/>
        </authorList>
    </citation>
    <scope>IDENTIFICATION</scope>
</reference>
<dbReference type="GeneID" id="116279559"/>
<evidence type="ECO:0000313" key="2">
    <source>
        <dbReference type="RefSeq" id="XP_072794731.1"/>
    </source>
</evidence>
<name>A0ABM5BEA5_VICPA</name>
<keyword evidence="1" id="KW-1185">Reference proteome</keyword>